<proteinExistence type="predicted"/>
<dbReference type="EMBL" id="STFF01000009">
    <property type="protein sequence ID" value="THU33529.1"/>
    <property type="molecule type" value="Genomic_DNA"/>
</dbReference>
<dbReference type="Proteomes" id="UP000306918">
    <property type="component" value="Unassembled WGS sequence"/>
</dbReference>
<keyword evidence="2" id="KW-1185">Reference proteome</keyword>
<gene>
    <name evidence="1" type="ORF">FAM09_25615</name>
</gene>
<evidence type="ECO:0000313" key="1">
    <source>
        <dbReference type="EMBL" id="THU33529.1"/>
    </source>
</evidence>
<organism evidence="1 2">
    <name type="scientific">Niastella caeni</name>
    <dbReference type="NCBI Taxonomy" id="2569763"/>
    <lineage>
        <taxon>Bacteria</taxon>
        <taxon>Pseudomonadati</taxon>
        <taxon>Bacteroidota</taxon>
        <taxon>Chitinophagia</taxon>
        <taxon>Chitinophagales</taxon>
        <taxon>Chitinophagaceae</taxon>
        <taxon>Niastella</taxon>
    </lineage>
</organism>
<comment type="caution">
    <text evidence="1">The sequence shown here is derived from an EMBL/GenBank/DDBJ whole genome shotgun (WGS) entry which is preliminary data.</text>
</comment>
<name>A0A4S8HH74_9BACT</name>
<dbReference type="RefSeq" id="WP_136580017.1">
    <property type="nucleotide sequence ID" value="NZ_STFF01000009.1"/>
</dbReference>
<dbReference type="AlphaFoldDB" id="A0A4S8HH74"/>
<reference evidence="1 2" key="1">
    <citation type="submission" date="2019-04" db="EMBL/GenBank/DDBJ databases">
        <title>Niastella caeni sp. nov., isolated from activated sludge.</title>
        <authorList>
            <person name="Sheng M."/>
        </authorList>
    </citation>
    <scope>NUCLEOTIDE SEQUENCE [LARGE SCALE GENOMIC DNA]</scope>
    <source>
        <strain evidence="1 2">HX-2-15</strain>
    </source>
</reference>
<evidence type="ECO:0000313" key="2">
    <source>
        <dbReference type="Proteomes" id="UP000306918"/>
    </source>
</evidence>
<sequence>MHLTSIPTHGKPITLSLNEPFLVPIGKTPSGKYAYHVNVLNPANDSPILKVFINNKNVNKDEHVYKLSEITAQIEYNFDTTGKEENTIVFLLTRGTGLTLQLPVSPVMVQEVKEEVSMLLGLDDKIVSKVGELESEDQATGNKRINREPYTRQQSASATSLREMEQYINARYFRGFLSVEESERQLDHVVLNKMFAPDGSKGFTRFKRKVYRKMLVSIYRLFTKNRSRKLYFAKLYRNYVNVNLLSDNYHHNH</sequence>
<protein>
    <submittedName>
        <fullName evidence="1">Uncharacterized protein</fullName>
    </submittedName>
</protein>
<accession>A0A4S8HH74</accession>